<evidence type="ECO:0000313" key="2">
    <source>
        <dbReference type="EMBL" id="ACF23032.1"/>
    </source>
</evidence>
<organism evidence="2">
    <name type="scientific">Eutrema halophilum</name>
    <name type="common">Salt cress</name>
    <name type="synonym">Sisymbrium halophilum</name>
    <dbReference type="NCBI Taxonomy" id="98038"/>
    <lineage>
        <taxon>Eukaryota</taxon>
        <taxon>Viridiplantae</taxon>
        <taxon>Streptophyta</taxon>
        <taxon>Embryophyta</taxon>
        <taxon>Tracheophyta</taxon>
        <taxon>Spermatophyta</taxon>
        <taxon>Magnoliopsida</taxon>
        <taxon>eudicotyledons</taxon>
        <taxon>Gunneridae</taxon>
        <taxon>Pentapetalae</taxon>
        <taxon>rosids</taxon>
        <taxon>malvids</taxon>
        <taxon>Brassicales</taxon>
        <taxon>Brassicaceae</taxon>
        <taxon>Eutremeae</taxon>
        <taxon>Eutrema</taxon>
    </lineage>
</organism>
<accession>B4YYB5</accession>
<feature type="signal peptide" evidence="1">
    <location>
        <begin position="1"/>
        <end position="24"/>
    </location>
</feature>
<keyword evidence="1" id="KW-0732">Signal</keyword>
<sequence>MKSSVVSSMLVVLLLLLVFPHGEQRELQKLSGVETYHPGQVTVQARGIPGIHIPEPKPNIHIPPNFQFPPRRPTLPPGTKCPNGKKYVAFCKKYKIPFASPPPPRFL</sequence>
<evidence type="ECO:0000256" key="1">
    <source>
        <dbReference type="SAM" id="SignalP"/>
    </source>
</evidence>
<proteinExistence type="evidence at transcript level"/>
<reference evidence="2" key="1">
    <citation type="journal article" date="2008" name="Plant J.">
        <title>Functional gene-mining for salt-tolerance genes with the power of Arabidopsis.</title>
        <authorList>
            <person name="Du J."/>
            <person name="Huang Y.P."/>
            <person name="Xi J."/>
            <person name="Cao M.J."/>
            <person name="Ni W.S."/>
            <person name="Chen X."/>
            <person name="Zhu J.K."/>
            <person name="Oliver D.J."/>
            <person name="Xiang C.B."/>
        </authorList>
    </citation>
    <scope>NUCLEOTIDE SEQUENCE</scope>
</reference>
<feature type="chain" id="PRO_5002827717" evidence="1">
    <location>
        <begin position="25"/>
        <end position="107"/>
    </location>
</feature>
<name>B4YYB5_EUTHA</name>
<dbReference type="AlphaFoldDB" id="B4YYB5"/>
<dbReference type="EMBL" id="EU714078">
    <property type="protein sequence ID" value="ACF23032.1"/>
    <property type="molecule type" value="mRNA"/>
</dbReference>
<protein>
    <submittedName>
        <fullName evidence="2">ST120</fullName>
    </submittedName>
</protein>